<gene>
    <name evidence="1" type="ORF">AYR63_09880</name>
</gene>
<organism evidence="1 2">
    <name type="scientific">Secundilactobacillus paracollinoides</name>
    <dbReference type="NCBI Taxonomy" id="240427"/>
    <lineage>
        <taxon>Bacteria</taxon>
        <taxon>Bacillati</taxon>
        <taxon>Bacillota</taxon>
        <taxon>Bacilli</taxon>
        <taxon>Lactobacillales</taxon>
        <taxon>Lactobacillaceae</taxon>
        <taxon>Secundilactobacillus</taxon>
    </lineage>
</organism>
<accession>A0A1B2IZK1</accession>
<protein>
    <submittedName>
        <fullName evidence="1">Nucleotide pyrophosphatase</fullName>
    </submittedName>
</protein>
<evidence type="ECO:0000313" key="1">
    <source>
        <dbReference type="EMBL" id="ANZ67420.1"/>
    </source>
</evidence>
<dbReference type="PANTHER" id="PTHR10151">
    <property type="entry name" value="ECTONUCLEOTIDE PYROPHOSPHATASE/PHOSPHODIESTERASE"/>
    <property type="match status" value="1"/>
</dbReference>
<dbReference type="InterPro" id="IPR017850">
    <property type="entry name" value="Alkaline_phosphatase_core_sf"/>
</dbReference>
<keyword evidence="2" id="KW-1185">Reference proteome</keyword>
<dbReference type="STRING" id="240427.AYR62_08495"/>
<dbReference type="Proteomes" id="UP000093267">
    <property type="component" value="Chromosome"/>
</dbReference>
<dbReference type="RefSeq" id="WP_065937622.1">
    <property type="nucleotide sequence ID" value="NZ_CP014924.1"/>
</dbReference>
<dbReference type="InterPro" id="IPR002591">
    <property type="entry name" value="Phosphodiest/P_Trfase"/>
</dbReference>
<dbReference type="PANTHER" id="PTHR10151:SF120">
    <property type="entry name" value="BIS(5'-ADENOSYL)-TRIPHOSPHATASE"/>
    <property type="match status" value="1"/>
</dbReference>
<reference evidence="1 2" key="1">
    <citation type="submission" date="2016-03" db="EMBL/GenBank/DDBJ databases">
        <title>Pediococcus and Lactobacillus from brewery environment - whole genome sequencing and assembly.</title>
        <authorList>
            <person name="Behr J."/>
            <person name="Geissler A.J."/>
            <person name="Vogel R.F."/>
        </authorList>
    </citation>
    <scope>NUCLEOTIDE SEQUENCE [LARGE SCALE GENOMIC DNA]</scope>
    <source>
        <strain evidence="1 2">TMW 1.1995</strain>
    </source>
</reference>
<dbReference type="EMBL" id="CP014924">
    <property type="protein sequence ID" value="ANZ67420.1"/>
    <property type="molecule type" value="Genomic_DNA"/>
</dbReference>
<dbReference type="Pfam" id="PF01663">
    <property type="entry name" value="Phosphodiest"/>
    <property type="match status" value="2"/>
</dbReference>
<dbReference type="OrthoDB" id="9779418at2"/>
<dbReference type="GO" id="GO:0016787">
    <property type="term" value="F:hydrolase activity"/>
    <property type="evidence" value="ECO:0007669"/>
    <property type="project" value="UniProtKB-ARBA"/>
</dbReference>
<proteinExistence type="predicted"/>
<dbReference type="Gene3D" id="3.40.720.10">
    <property type="entry name" value="Alkaline Phosphatase, subunit A"/>
    <property type="match status" value="3"/>
</dbReference>
<evidence type="ECO:0000313" key="2">
    <source>
        <dbReference type="Proteomes" id="UP000093267"/>
    </source>
</evidence>
<dbReference type="SUPFAM" id="SSF53649">
    <property type="entry name" value="Alkaline phosphatase-like"/>
    <property type="match status" value="1"/>
</dbReference>
<dbReference type="AlphaFoldDB" id="A0A1B2IZK1"/>
<sequence length="690" mass="76549">MTNARAKKMIVLGIDGMDAKTTHRMVEEGKLPHIKRFLEAGSSRSGLEMLGAHPTITPPCWTTLATGAYPGTHGITDYWRQSPDSLDAVVYNMDSRNCKAEQIWNCTIEDKLKTLVWHWPGCSWPATSTNPLLSVVDGTQPGSVNMGVAQMDWEKIIYGSGDLDTPKFIPHTEKAAGVGCNITNLKEVVSSKKLNEDEDADDEDEMMEIWWGDESRKGGEIRTYVKSLEDTEMMIGAKVAYDIVMTPIKPADDWENAPADALQFELMISAGKEVRYGLITKNAAGKYDTVTLSRTKNANETFVTIPEGEMVSGIIDDATKNGETKPCCRSYKILELSDDGQTLRLWISNALDTTNDMLWQPKDLYQEIVKNVGPVPPVSLIGGEDAELVDQIFLPSWDIYCQWQADCIEYLIEHDHFDAVFSHLHNVDCAGHQLWHLAKTLYPWKATDEKVYQSFIERVYIQTDAYLGRFCHFLDEGYTIFVVSDHGLLVGQNVPPILGEYGGLNVQVMADLGYTTLKKDAAGNEIDEVDWTKTTAVQIRSNYIYVNVKGRDAHGIVDPKDQYELEDKIISDLYNYRDPVTGKRVVGIAMRNKDAAILGVSGPECGDIFFTVEEGFNCLHGDGLTTAEGYFGTSTLPVFIAAGQGVKTDFTTDRVIRQVDVTPTIATLLGVRMPAQAEGAPIYQILAGVD</sequence>
<name>A0A1B2IZK1_9LACO</name>